<organism evidence="17 18">
    <name type="scientific">Candida verbasci</name>
    <dbReference type="NCBI Taxonomy" id="1227364"/>
    <lineage>
        <taxon>Eukaryota</taxon>
        <taxon>Fungi</taxon>
        <taxon>Dikarya</taxon>
        <taxon>Ascomycota</taxon>
        <taxon>Saccharomycotina</taxon>
        <taxon>Pichiomycetes</taxon>
        <taxon>Debaryomycetaceae</taxon>
        <taxon>Candida/Lodderomyces clade</taxon>
        <taxon>Candida</taxon>
    </lineage>
</organism>
<evidence type="ECO:0000313" key="17">
    <source>
        <dbReference type="EMBL" id="CAI5759783.1"/>
    </source>
</evidence>
<feature type="domain" description="CFEM" evidence="16">
    <location>
        <begin position="10"/>
        <end position="132"/>
    </location>
</feature>
<feature type="transmembrane region" description="Helical" evidence="14">
    <location>
        <begin position="731"/>
        <end position="753"/>
    </location>
</feature>
<dbReference type="OrthoDB" id="28208at2759"/>
<evidence type="ECO:0000256" key="10">
    <source>
        <dbReference type="ARBA" id="ARBA00023136"/>
    </source>
</evidence>
<evidence type="ECO:0000256" key="15">
    <source>
        <dbReference type="SAM" id="SignalP"/>
    </source>
</evidence>
<feature type="transmembrane region" description="Helical" evidence="14">
    <location>
        <begin position="806"/>
        <end position="827"/>
    </location>
</feature>
<keyword evidence="4" id="KW-0813">Transport</keyword>
<dbReference type="EMBL" id="CANTUO010000005">
    <property type="protein sequence ID" value="CAI5759783.1"/>
    <property type="molecule type" value="Genomic_DNA"/>
</dbReference>
<feature type="region of interest" description="Disordered" evidence="13">
    <location>
        <begin position="111"/>
        <end position="166"/>
    </location>
</feature>
<feature type="compositionally biased region" description="Polar residues" evidence="13">
    <location>
        <begin position="372"/>
        <end position="398"/>
    </location>
</feature>
<gene>
    <name evidence="17" type="ORF">CANVERA_P4295</name>
</gene>
<name>A0A9W4XEU5_9ASCO</name>
<keyword evidence="10 14" id="KW-0472">Membrane</keyword>
<sequence>MKFILFAAVAAATATSNLVSRADSNVFIDQTYDLMPSCAQPCVQQSTNQTYCASDAPNCYCFMLSVVDSVGDCIAENCSGQDVTSASSVATNYCTSKGLQWWISSDTQNRLDAAAQEPASSSSSESSSSETSSSETSEPTAESTTESSSTESSPTPNSTTQATTPTGNVFIDQTYDLMPSCAQPCVQQSTNQTYCASDAPNCYCFMLSVVDSVGDCIASSCTGQDVSSATSVANDYCTSKGLQWWISTETNNRLLAAEAGQESLSLEPTSAESSSTAESSTLESSSTPESLDSTTSTASPESSITPESSVESTTAPDSSSAAPESTLNSNAPNAPESTFESTTSESSIQSIAPESSLSESSPISNSRIQSIAPQSSEIPSFSSQFNDESLSSVSNNPVSTLISSTTSSNYSSSNTTPAEAQITSLVVVQESCESVQSTVYEQISKVITVIESCESEISSVKSVYTTATETVVIQSCQSQLSSLSSIESNANKTLNSYVLELSSVVKVQTTAANQQISLAQEIKSTHTGEEKSVESDISKASQNIQQAVAAQSSLAEIVKSQPTSTPQVLELANKASSTIIFIDDQEAEEFELQTLNELDYEVTEEVEETGNSNMKMAFMNMANSILGAGIIGQPYAFRNSGLIGGIIVMILLTILIDWTLRLIVKNSILSQTKSYQDTVNHCFGLSGKIVLLISICSFAYGGCMAFCVIIGDTIPHVLKVFIPETISNNKVIGWLFYRNTIIVLFTTCISYPLSLNRDISKLAKASGFALIGMLIIVVITIFRAPFVAKELRSPLTVQQWTVNIDIFQGISVISFALVCHHNTMFIYQSMKNATMSKFAKLTHISCFVSMVCCMIMGINGLVNFGDITKGNILNNFKSNDGWINLARFCFGLNMLTTFPLEIFVVRDVLKEIILVRKATGGSIADLELSSKQHFFITTILVFSSMSVSLFTCNLGLILELIGATSASLMAYIIPPLCYFKLSFNETNLTMPKDKKRFWIFKGIPNNL</sequence>
<feature type="disulfide bond" evidence="12">
    <location>
        <begin position="185"/>
        <end position="216"/>
    </location>
</feature>
<feature type="signal peptide" evidence="15">
    <location>
        <begin position="1"/>
        <end position="16"/>
    </location>
</feature>
<feature type="disulfide bond" evidence="12">
    <location>
        <begin position="52"/>
        <end position="59"/>
    </location>
</feature>
<feature type="transmembrane region" description="Helical" evidence="14">
    <location>
        <begin position="685"/>
        <end position="711"/>
    </location>
</feature>
<evidence type="ECO:0000256" key="13">
    <source>
        <dbReference type="SAM" id="MobiDB-lite"/>
    </source>
</evidence>
<proteinExistence type="inferred from homology"/>
<dbReference type="InterPro" id="IPR008427">
    <property type="entry name" value="Extracellular_membr_CFEM_dom"/>
</dbReference>
<feature type="compositionally biased region" description="Polar residues" evidence="13">
    <location>
        <begin position="298"/>
        <end position="310"/>
    </location>
</feature>
<evidence type="ECO:0000256" key="11">
    <source>
        <dbReference type="ARBA" id="ARBA00023157"/>
    </source>
</evidence>
<dbReference type="PANTHER" id="PTHR22950:SF458">
    <property type="entry name" value="SODIUM-COUPLED NEUTRAL AMINO ACID TRANSPORTER 11-RELATED"/>
    <property type="match status" value="1"/>
</dbReference>
<feature type="compositionally biased region" description="Low complexity" evidence="13">
    <location>
        <begin position="336"/>
        <end position="371"/>
    </location>
</feature>
<feature type="compositionally biased region" description="Low complexity" evidence="13">
    <location>
        <begin position="311"/>
        <end position="326"/>
    </location>
</feature>
<feature type="region of interest" description="Disordered" evidence="13">
    <location>
        <begin position="261"/>
        <end position="415"/>
    </location>
</feature>
<dbReference type="InterPro" id="IPR013057">
    <property type="entry name" value="AA_transpt_TM"/>
</dbReference>
<dbReference type="Proteomes" id="UP001152885">
    <property type="component" value="Unassembled WGS sequence"/>
</dbReference>
<dbReference type="GO" id="GO:0005576">
    <property type="term" value="C:extracellular region"/>
    <property type="evidence" value="ECO:0007669"/>
    <property type="project" value="UniProtKB-SubCell"/>
</dbReference>
<dbReference type="GO" id="GO:0015179">
    <property type="term" value="F:L-amino acid transmembrane transporter activity"/>
    <property type="evidence" value="ECO:0007669"/>
    <property type="project" value="TreeGrafter"/>
</dbReference>
<comment type="caution">
    <text evidence="17">The sequence shown here is derived from an EMBL/GenBank/DDBJ whole genome shotgun (WGS) entry which is preliminary data.</text>
</comment>
<dbReference type="SMART" id="SM00747">
    <property type="entry name" value="CFEM"/>
    <property type="match status" value="2"/>
</dbReference>
<reference evidence="17" key="1">
    <citation type="submission" date="2022-12" db="EMBL/GenBank/DDBJ databases">
        <authorList>
            <person name="Brejova B."/>
        </authorList>
    </citation>
    <scope>NUCLEOTIDE SEQUENCE</scope>
</reference>
<feature type="compositionally biased region" description="Low complexity" evidence="13">
    <location>
        <begin position="117"/>
        <end position="166"/>
    </location>
</feature>
<dbReference type="AlphaFoldDB" id="A0A9W4XEU5"/>
<comment type="subcellular location">
    <subcellularLocation>
        <location evidence="1">Membrane</location>
        <topology evidence="1">Multi-pass membrane protein</topology>
    </subcellularLocation>
    <subcellularLocation>
        <location evidence="2">Secreted</location>
    </subcellularLocation>
</comment>
<dbReference type="Pfam" id="PF01490">
    <property type="entry name" value="Aa_trans"/>
    <property type="match status" value="1"/>
</dbReference>
<dbReference type="PANTHER" id="PTHR22950">
    <property type="entry name" value="AMINO ACID TRANSPORTER"/>
    <property type="match status" value="1"/>
</dbReference>
<feature type="disulfide bond" evidence="12">
    <location>
        <begin position="204"/>
        <end position="237"/>
    </location>
</feature>
<feature type="disulfide bond" evidence="12">
    <location>
        <begin position="195"/>
        <end position="202"/>
    </location>
</feature>
<feature type="disulfide bond" evidence="12">
    <location>
        <begin position="181"/>
        <end position="221"/>
    </location>
</feature>
<feature type="transmembrane region" description="Helical" evidence="14">
    <location>
        <begin position="934"/>
        <end position="958"/>
    </location>
</feature>
<comment type="similarity">
    <text evidence="3">Belongs to the amino acid/polyamine transporter 2 family.</text>
</comment>
<protein>
    <recommendedName>
        <fullName evidence="16">CFEM domain-containing protein</fullName>
    </recommendedName>
</protein>
<feature type="compositionally biased region" description="Low complexity" evidence="13">
    <location>
        <begin position="262"/>
        <end position="297"/>
    </location>
</feature>
<evidence type="ECO:0000256" key="2">
    <source>
        <dbReference type="ARBA" id="ARBA00004613"/>
    </source>
</evidence>
<feature type="transmembrane region" description="Helical" evidence="14">
    <location>
        <begin position="839"/>
        <end position="862"/>
    </location>
</feature>
<accession>A0A9W4XEU5</accession>
<evidence type="ECO:0000256" key="9">
    <source>
        <dbReference type="ARBA" id="ARBA00022989"/>
    </source>
</evidence>
<dbReference type="GO" id="GO:0005783">
    <property type="term" value="C:endoplasmic reticulum"/>
    <property type="evidence" value="ECO:0007669"/>
    <property type="project" value="TreeGrafter"/>
</dbReference>
<feature type="disulfide bond" evidence="12">
    <location>
        <begin position="42"/>
        <end position="73"/>
    </location>
</feature>
<keyword evidence="11 12" id="KW-1015">Disulfide bond</keyword>
<feature type="compositionally biased region" description="Low complexity" evidence="13">
    <location>
        <begin position="399"/>
        <end position="415"/>
    </location>
</feature>
<evidence type="ECO:0000256" key="12">
    <source>
        <dbReference type="PROSITE-ProRule" id="PRU01356"/>
    </source>
</evidence>
<keyword evidence="9 14" id="KW-1133">Transmembrane helix</keyword>
<keyword evidence="18" id="KW-1185">Reference proteome</keyword>
<feature type="disulfide bond" evidence="12">
    <location>
        <begin position="38"/>
        <end position="78"/>
    </location>
</feature>
<evidence type="ECO:0000259" key="16">
    <source>
        <dbReference type="PROSITE" id="PS52012"/>
    </source>
</evidence>
<feature type="disulfide bond" evidence="12">
    <location>
        <begin position="61"/>
        <end position="94"/>
    </location>
</feature>
<evidence type="ECO:0000256" key="7">
    <source>
        <dbReference type="ARBA" id="ARBA00022729"/>
    </source>
</evidence>
<evidence type="ECO:0000256" key="1">
    <source>
        <dbReference type="ARBA" id="ARBA00004141"/>
    </source>
</evidence>
<evidence type="ECO:0000256" key="8">
    <source>
        <dbReference type="ARBA" id="ARBA00022970"/>
    </source>
</evidence>
<keyword evidence="6 14" id="KW-0812">Transmembrane</keyword>
<comment type="caution">
    <text evidence="12">Lacks conserved residue(s) required for the propagation of feature annotation.</text>
</comment>
<keyword evidence="8" id="KW-0029">Amino-acid transport</keyword>
<evidence type="ECO:0000256" key="6">
    <source>
        <dbReference type="ARBA" id="ARBA00022692"/>
    </source>
</evidence>
<evidence type="ECO:0000256" key="4">
    <source>
        <dbReference type="ARBA" id="ARBA00022448"/>
    </source>
</evidence>
<feature type="transmembrane region" description="Helical" evidence="14">
    <location>
        <begin position="882"/>
        <end position="904"/>
    </location>
</feature>
<dbReference type="GO" id="GO:0016020">
    <property type="term" value="C:membrane"/>
    <property type="evidence" value="ECO:0007669"/>
    <property type="project" value="UniProtKB-SubCell"/>
</dbReference>
<evidence type="ECO:0000256" key="14">
    <source>
        <dbReference type="SAM" id="Phobius"/>
    </source>
</evidence>
<feature type="transmembrane region" description="Helical" evidence="14">
    <location>
        <begin position="642"/>
        <end position="664"/>
    </location>
</feature>
<evidence type="ECO:0000313" key="18">
    <source>
        <dbReference type="Proteomes" id="UP001152885"/>
    </source>
</evidence>
<keyword evidence="5" id="KW-0964">Secreted</keyword>
<dbReference type="PROSITE" id="PS52012">
    <property type="entry name" value="CFEM"/>
    <property type="match status" value="2"/>
</dbReference>
<dbReference type="Pfam" id="PF05730">
    <property type="entry name" value="CFEM"/>
    <property type="match status" value="2"/>
</dbReference>
<feature type="transmembrane region" description="Helical" evidence="14">
    <location>
        <begin position="964"/>
        <end position="983"/>
    </location>
</feature>
<evidence type="ECO:0000256" key="5">
    <source>
        <dbReference type="ARBA" id="ARBA00022525"/>
    </source>
</evidence>
<feature type="chain" id="PRO_5040920166" description="CFEM domain-containing protein" evidence="15">
    <location>
        <begin position="17"/>
        <end position="1007"/>
    </location>
</feature>
<evidence type="ECO:0000256" key="3">
    <source>
        <dbReference type="ARBA" id="ARBA00008066"/>
    </source>
</evidence>
<feature type="transmembrane region" description="Helical" evidence="14">
    <location>
        <begin position="765"/>
        <end position="786"/>
    </location>
</feature>
<keyword evidence="7 15" id="KW-0732">Signal</keyword>
<feature type="domain" description="CFEM" evidence="16">
    <location>
        <begin position="153"/>
        <end position="261"/>
    </location>
</feature>